<comment type="subcellular location">
    <subcellularLocation>
        <location evidence="1">Membrane</location>
        <topology evidence="1">Multi-pass membrane protein</topology>
    </subcellularLocation>
</comment>
<evidence type="ECO:0000313" key="8">
    <source>
        <dbReference type="Proteomes" id="UP000320333"/>
    </source>
</evidence>
<evidence type="ECO:0000313" key="7">
    <source>
        <dbReference type="EMBL" id="TPX78361.1"/>
    </source>
</evidence>
<proteinExistence type="predicted"/>
<evidence type="ECO:0000256" key="2">
    <source>
        <dbReference type="ARBA" id="ARBA00022692"/>
    </source>
</evidence>
<keyword evidence="4 5" id="KW-0472">Membrane</keyword>
<feature type="domain" description="TLC" evidence="6">
    <location>
        <begin position="105"/>
        <end position="285"/>
    </location>
</feature>
<gene>
    <name evidence="7" type="ORF">CcCBS67573_g00380</name>
</gene>
<dbReference type="InterPro" id="IPR006634">
    <property type="entry name" value="TLC-dom"/>
</dbReference>
<feature type="transmembrane region" description="Helical" evidence="5">
    <location>
        <begin position="167"/>
        <end position="187"/>
    </location>
</feature>
<dbReference type="GO" id="GO:0016020">
    <property type="term" value="C:membrane"/>
    <property type="evidence" value="ECO:0007669"/>
    <property type="project" value="UniProtKB-SubCell"/>
</dbReference>
<dbReference type="GO" id="GO:0055088">
    <property type="term" value="P:lipid homeostasis"/>
    <property type="evidence" value="ECO:0007669"/>
    <property type="project" value="TreeGrafter"/>
</dbReference>
<feature type="transmembrane region" description="Helical" evidence="5">
    <location>
        <begin position="199"/>
        <end position="218"/>
    </location>
</feature>
<dbReference type="Pfam" id="PF03798">
    <property type="entry name" value="TRAM_LAG1_CLN8"/>
    <property type="match status" value="1"/>
</dbReference>
<evidence type="ECO:0000256" key="3">
    <source>
        <dbReference type="ARBA" id="ARBA00022989"/>
    </source>
</evidence>
<evidence type="ECO:0000256" key="1">
    <source>
        <dbReference type="ARBA" id="ARBA00004141"/>
    </source>
</evidence>
<evidence type="ECO:0000256" key="4">
    <source>
        <dbReference type="ARBA" id="ARBA00023136"/>
    </source>
</evidence>
<keyword evidence="2 5" id="KW-0812">Transmembrane</keyword>
<dbReference type="InterPro" id="IPR050846">
    <property type="entry name" value="TLCD"/>
</dbReference>
<reference evidence="7 8" key="1">
    <citation type="journal article" date="2019" name="Sci. Rep.">
        <title>Comparative genomics of chytrid fungi reveal insights into the obligate biotrophic and pathogenic lifestyle of Synchytrium endobioticum.</title>
        <authorList>
            <person name="van de Vossenberg B.T.L.H."/>
            <person name="Warris S."/>
            <person name="Nguyen H.D.T."/>
            <person name="van Gent-Pelzer M.P.E."/>
            <person name="Joly D.L."/>
            <person name="van de Geest H.C."/>
            <person name="Bonants P.J.M."/>
            <person name="Smith D.S."/>
            <person name="Levesque C.A."/>
            <person name="van der Lee T.A.J."/>
        </authorList>
    </citation>
    <scope>NUCLEOTIDE SEQUENCE [LARGE SCALE GENOMIC DNA]</scope>
    <source>
        <strain evidence="7 8">CBS 675.73</strain>
    </source>
</reference>
<evidence type="ECO:0000259" key="6">
    <source>
        <dbReference type="Pfam" id="PF03798"/>
    </source>
</evidence>
<sequence>MGRRSKDVKYHNSILAPFAVYTGIHLVTARVLRMSGVPEDHVLMLAEKVPSTISAVYTATQAMKLFGIIGAADEKGADRSNHDNINSRDNLENKDLNQQKRKQFHWQQGWDQPQYSDEIDRVFARHIGYTTYDLLVMMNKSHHPSAWVHHIFALFGTSAMRVFKQGAYFPTCFLPAEATVAITNVLYVVQKYYPGSHNLITLLLAIRCVMFTVFRFAAAPLCVTHALRNVTVLGADGKPRTNPTLMERIRAFSDKYFRTLHPVVSVGTCMNVAIFTGLNTWWTLLTYRALWKHIKQGRAKLNIHHI</sequence>
<comment type="caution">
    <text evidence="7">The sequence shown here is derived from an EMBL/GenBank/DDBJ whole genome shotgun (WGS) entry which is preliminary data.</text>
</comment>
<keyword evidence="8" id="KW-1185">Reference proteome</keyword>
<protein>
    <recommendedName>
        <fullName evidence="6">TLC domain-containing protein</fullName>
    </recommendedName>
</protein>
<accession>A0A507FPK5</accession>
<dbReference type="OrthoDB" id="2146047at2759"/>
<evidence type="ECO:0000256" key="5">
    <source>
        <dbReference type="SAM" id="Phobius"/>
    </source>
</evidence>
<name>A0A507FPK5_9FUNG</name>
<dbReference type="EMBL" id="QEAP01000005">
    <property type="protein sequence ID" value="TPX78361.1"/>
    <property type="molecule type" value="Genomic_DNA"/>
</dbReference>
<dbReference type="AlphaFoldDB" id="A0A507FPK5"/>
<organism evidence="7 8">
    <name type="scientific">Chytriomyces confervae</name>
    <dbReference type="NCBI Taxonomy" id="246404"/>
    <lineage>
        <taxon>Eukaryota</taxon>
        <taxon>Fungi</taxon>
        <taxon>Fungi incertae sedis</taxon>
        <taxon>Chytridiomycota</taxon>
        <taxon>Chytridiomycota incertae sedis</taxon>
        <taxon>Chytridiomycetes</taxon>
        <taxon>Chytridiales</taxon>
        <taxon>Chytriomycetaceae</taxon>
        <taxon>Chytriomyces</taxon>
    </lineage>
</organism>
<dbReference type="Proteomes" id="UP000320333">
    <property type="component" value="Unassembled WGS sequence"/>
</dbReference>
<keyword evidence="3 5" id="KW-1133">Transmembrane helix</keyword>
<dbReference type="PANTHER" id="PTHR13439">
    <property type="entry name" value="CT120 PROTEIN"/>
    <property type="match status" value="1"/>
</dbReference>